<comment type="cofactor">
    <cofactor evidence="1 6">
        <name>FAD</name>
        <dbReference type="ChEBI" id="CHEBI:57692"/>
    </cofactor>
</comment>
<dbReference type="GO" id="GO:0003995">
    <property type="term" value="F:acyl-CoA dehydrogenase activity"/>
    <property type="evidence" value="ECO:0007669"/>
    <property type="project" value="InterPro"/>
</dbReference>
<dbReference type="Pfam" id="PF00441">
    <property type="entry name" value="Acyl-CoA_dh_1"/>
    <property type="match status" value="1"/>
</dbReference>
<dbReference type="AlphaFoldDB" id="A0A2G5K3K3"/>
<protein>
    <submittedName>
        <fullName evidence="10">Isovaleryl-CoA dehydrogenase</fullName>
    </submittedName>
</protein>
<dbReference type="PROSITE" id="PS00072">
    <property type="entry name" value="ACYL_COA_DH_1"/>
    <property type="match status" value="1"/>
</dbReference>
<evidence type="ECO:0000256" key="5">
    <source>
        <dbReference type="ARBA" id="ARBA00023002"/>
    </source>
</evidence>
<evidence type="ECO:0000256" key="6">
    <source>
        <dbReference type="RuleBase" id="RU362125"/>
    </source>
</evidence>
<dbReference type="FunFam" id="1.20.140.10:FF:000001">
    <property type="entry name" value="Acyl-CoA dehydrogenase"/>
    <property type="match status" value="1"/>
</dbReference>
<dbReference type="SUPFAM" id="SSF47203">
    <property type="entry name" value="Acyl-CoA dehydrogenase C-terminal domain-like"/>
    <property type="match status" value="1"/>
</dbReference>
<evidence type="ECO:0000256" key="4">
    <source>
        <dbReference type="ARBA" id="ARBA00022827"/>
    </source>
</evidence>
<keyword evidence="3 6" id="KW-0285">Flavoprotein</keyword>
<evidence type="ECO:0000256" key="1">
    <source>
        <dbReference type="ARBA" id="ARBA00001974"/>
    </source>
</evidence>
<dbReference type="Pfam" id="PF02770">
    <property type="entry name" value="Acyl-CoA_dh_M"/>
    <property type="match status" value="1"/>
</dbReference>
<evidence type="ECO:0000259" key="9">
    <source>
        <dbReference type="Pfam" id="PF02771"/>
    </source>
</evidence>
<dbReference type="FunFam" id="2.40.110.10:FF:000004">
    <property type="entry name" value="Isovaleryl-CoA dehydrogenase, mitochondrial"/>
    <property type="match status" value="1"/>
</dbReference>
<feature type="domain" description="Acyl-CoA dehydrogenase/oxidase N-terminal" evidence="9">
    <location>
        <begin position="12"/>
        <end position="122"/>
    </location>
</feature>
<dbReference type="RefSeq" id="WP_099592370.1">
    <property type="nucleotide sequence ID" value="NZ_MDGM01000012.1"/>
</dbReference>
<dbReference type="InterPro" id="IPR009100">
    <property type="entry name" value="AcylCoA_DH/oxidase_NM_dom_sf"/>
</dbReference>
<keyword evidence="11" id="KW-1185">Reference proteome</keyword>
<dbReference type="InterPro" id="IPR006089">
    <property type="entry name" value="Acyl-CoA_DH_CS"/>
</dbReference>
<evidence type="ECO:0000259" key="8">
    <source>
        <dbReference type="Pfam" id="PF02770"/>
    </source>
</evidence>
<evidence type="ECO:0000259" key="7">
    <source>
        <dbReference type="Pfam" id="PF00441"/>
    </source>
</evidence>
<feature type="domain" description="Acyl-CoA oxidase/dehydrogenase middle" evidence="8">
    <location>
        <begin position="127"/>
        <end position="222"/>
    </location>
</feature>
<reference evidence="10 11" key="1">
    <citation type="submission" date="2016-08" db="EMBL/GenBank/DDBJ databases">
        <title>Draft genome of Amylibacter sp. strain 4G11.</title>
        <authorList>
            <person name="Wong S.-K."/>
            <person name="Hamasaki K."/>
            <person name="Yoshizawa S."/>
        </authorList>
    </citation>
    <scope>NUCLEOTIDE SEQUENCE [LARGE SCALE GENOMIC DNA]</scope>
    <source>
        <strain evidence="10 11">4G11</strain>
    </source>
</reference>
<dbReference type="Gene3D" id="2.40.110.10">
    <property type="entry name" value="Butyryl-CoA Dehydrogenase, subunit A, domain 2"/>
    <property type="match status" value="1"/>
</dbReference>
<evidence type="ECO:0000313" key="11">
    <source>
        <dbReference type="Proteomes" id="UP000231516"/>
    </source>
</evidence>
<gene>
    <name evidence="10" type="ORF">BFP76_02275</name>
</gene>
<evidence type="ECO:0000256" key="3">
    <source>
        <dbReference type="ARBA" id="ARBA00022630"/>
    </source>
</evidence>
<dbReference type="OrthoDB" id="9775090at2"/>
<dbReference type="FunFam" id="1.10.540.10:FF:000007">
    <property type="entry name" value="Isovaleryl-CoA dehydrogenase, mitochondrial"/>
    <property type="match status" value="1"/>
</dbReference>
<evidence type="ECO:0000256" key="2">
    <source>
        <dbReference type="ARBA" id="ARBA00009347"/>
    </source>
</evidence>
<dbReference type="PANTHER" id="PTHR43884">
    <property type="entry name" value="ACYL-COA DEHYDROGENASE"/>
    <property type="match status" value="1"/>
</dbReference>
<keyword evidence="5 6" id="KW-0560">Oxidoreductase</keyword>
<dbReference type="Pfam" id="PF02771">
    <property type="entry name" value="Acyl-CoA_dh_N"/>
    <property type="match status" value="1"/>
</dbReference>
<name>A0A2G5K3K3_9RHOB</name>
<sequence>MFNASMKFDLGEDINALRETMHRFAQDRIKPLAEKTDVDNEFPAELWAEMGEMGMHGITVPVEFGGVEMGYLAHVVAVEEVARASASVSLSYGAHSNLCVNQINLNGTAEQKQKYLPDLISGTRVGALAMSEAGAGSDVVGMQLKAEKKNGYYTLNGTKFWITNGGEANTLVVYAKTDPDAGSKGMTAFLIEKDMPGFSQSKHFDKLGMRGSNTVELVFENVEVPFENILGEEGKGVNVLMSGLDYERVVLSGIGLGIMAACLDEVMPYMVERKQFGKPIGSFQLMQGKIADMYTKMNSARAYVYEVAKACDRGEVTRQDAAACVLYASEEAMTVAHQAVQAMGGTGFMNESVVSRLFRDAKLMEIGAGTSEIRRMLIGRELLAAMA</sequence>
<evidence type="ECO:0000313" key="10">
    <source>
        <dbReference type="EMBL" id="PIB24091.1"/>
    </source>
</evidence>
<dbReference type="InterPro" id="IPR046373">
    <property type="entry name" value="Acyl-CoA_Oxase/DH_mid-dom_sf"/>
</dbReference>
<dbReference type="InterPro" id="IPR037069">
    <property type="entry name" value="AcylCoA_DH/ox_N_sf"/>
</dbReference>
<dbReference type="InterPro" id="IPR009075">
    <property type="entry name" value="AcylCo_DH/oxidase_C"/>
</dbReference>
<dbReference type="GO" id="GO:0050660">
    <property type="term" value="F:flavin adenine dinucleotide binding"/>
    <property type="evidence" value="ECO:0007669"/>
    <property type="project" value="InterPro"/>
</dbReference>
<accession>A0A2G5K3K3</accession>
<comment type="similarity">
    <text evidence="2 6">Belongs to the acyl-CoA dehydrogenase family.</text>
</comment>
<dbReference type="InterPro" id="IPR013786">
    <property type="entry name" value="AcylCoA_DH/ox_N"/>
</dbReference>
<dbReference type="Proteomes" id="UP000231516">
    <property type="component" value="Unassembled WGS sequence"/>
</dbReference>
<dbReference type="Gene3D" id="1.20.140.10">
    <property type="entry name" value="Butyryl-CoA Dehydrogenase, subunit A, domain 3"/>
    <property type="match status" value="1"/>
</dbReference>
<dbReference type="InterPro" id="IPR006091">
    <property type="entry name" value="Acyl-CoA_Oxase/DH_mid-dom"/>
</dbReference>
<feature type="domain" description="Acyl-CoA dehydrogenase/oxidase C-terminal" evidence="7">
    <location>
        <begin position="234"/>
        <end position="383"/>
    </location>
</feature>
<comment type="caution">
    <text evidence="10">The sequence shown here is derived from an EMBL/GenBank/DDBJ whole genome shotgun (WGS) entry which is preliminary data.</text>
</comment>
<dbReference type="GO" id="GO:0006552">
    <property type="term" value="P:L-leucine catabolic process"/>
    <property type="evidence" value="ECO:0007669"/>
    <property type="project" value="TreeGrafter"/>
</dbReference>
<organism evidence="10 11">
    <name type="scientific">Paramylibacter kogurei</name>
    <dbReference type="NCBI Taxonomy" id="1889778"/>
    <lineage>
        <taxon>Bacteria</taxon>
        <taxon>Pseudomonadati</taxon>
        <taxon>Pseudomonadota</taxon>
        <taxon>Alphaproteobacteria</taxon>
        <taxon>Rhodobacterales</taxon>
        <taxon>Paracoccaceae</taxon>
        <taxon>Paramylibacter</taxon>
    </lineage>
</organism>
<dbReference type="EMBL" id="MDGM01000012">
    <property type="protein sequence ID" value="PIB24091.1"/>
    <property type="molecule type" value="Genomic_DNA"/>
</dbReference>
<dbReference type="Gene3D" id="1.10.540.10">
    <property type="entry name" value="Acyl-CoA dehydrogenase/oxidase, N-terminal domain"/>
    <property type="match status" value="1"/>
</dbReference>
<dbReference type="PIRSF" id="PIRSF016578">
    <property type="entry name" value="HsaA"/>
    <property type="match status" value="1"/>
</dbReference>
<dbReference type="PROSITE" id="PS00073">
    <property type="entry name" value="ACYL_COA_DH_2"/>
    <property type="match status" value="1"/>
</dbReference>
<proteinExistence type="inferred from homology"/>
<dbReference type="PANTHER" id="PTHR43884:SF12">
    <property type="entry name" value="ISOVALERYL-COA DEHYDROGENASE, MITOCHONDRIAL-RELATED"/>
    <property type="match status" value="1"/>
</dbReference>
<dbReference type="SUPFAM" id="SSF56645">
    <property type="entry name" value="Acyl-CoA dehydrogenase NM domain-like"/>
    <property type="match status" value="1"/>
</dbReference>
<keyword evidence="4 6" id="KW-0274">FAD</keyword>
<dbReference type="InterPro" id="IPR036250">
    <property type="entry name" value="AcylCo_DH-like_C"/>
</dbReference>